<name>A0A0C3H9Z3_OIDMZ</name>
<evidence type="ECO:0000256" key="4">
    <source>
        <dbReference type="ARBA" id="ARBA00013229"/>
    </source>
</evidence>
<comment type="subcellular location">
    <subcellularLocation>
        <location evidence="1 11">Secreted</location>
    </subcellularLocation>
</comment>
<dbReference type="Proteomes" id="UP000054321">
    <property type="component" value="Unassembled WGS sequence"/>
</dbReference>
<comment type="pathway">
    <text evidence="2 11">Glycan metabolism; pectin degradation; 2-dehydro-3-deoxy-D-gluconate from pectin: step 1/5.</text>
</comment>
<dbReference type="InterPro" id="IPR033131">
    <property type="entry name" value="Pectinesterase_Asp_AS"/>
</dbReference>
<comment type="function">
    <text evidence="11">Involved in maceration and soft-rotting of plant tissue.</text>
</comment>
<evidence type="ECO:0000313" key="14">
    <source>
        <dbReference type="Proteomes" id="UP000054321"/>
    </source>
</evidence>
<keyword evidence="14" id="KW-1185">Reference proteome</keyword>
<dbReference type="PANTHER" id="PTHR31321">
    <property type="entry name" value="ACYL-COA THIOESTER HYDROLASE YBHC-RELATED"/>
    <property type="match status" value="1"/>
</dbReference>
<dbReference type="OrthoDB" id="2019149at2759"/>
<dbReference type="FunFam" id="2.160.20.10:FF:000014">
    <property type="entry name" value="Pectinesterase"/>
    <property type="match status" value="1"/>
</dbReference>
<evidence type="ECO:0000256" key="3">
    <source>
        <dbReference type="ARBA" id="ARBA00008891"/>
    </source>
</evidence>
<feature type="active site" evidence="10">
    <location>
        <position position="183"/>
    </location>
</feature>
<feature type="chain" id="PRO_5005111097" description="Pectinesterase" evidence="11">
    <location>
        <begin position="19"/>
        <end position="320"/>
    </location>
</feature>
<dbReference type="PROSITE" id="PS00503">
    <property type="entry name" value="PECTINESTERASE_2"/>
    <property type="match status" value="1"/>
</dbReference>
<evidence type="ECO:0000256" key="1">
    <source>
        <dbReference type="ARBA" id="ARBA00004613"/>
    </source>
</evidence>
<evidence type="ECO:0000256" key="10">
    <source>
        <dbReference type="PROSITE-ProRule" id="PRU10040"/>
    </source>
</evidence>
<evidence type="ECO:0000256" key="7">
    <source>
        <dbReference type="ARBA" id="ARBA00022801"/>
    </source>
</evidence>
<dbReference type="PANTHER" id="PTHR31321:SF57">
    <property type="entry name" value="PECTINESTERASE 53-RELATED"/>
    <property type="match status" value="1"/>
</dbReference>
<keyword evidence="11" id="KW-0961">Cell wall biogenesis/degradation</keyword>
<keyword evidence="6 11" id="KW-0732">Signal</keyword>
<evidence type="ECO:0000256" key="8">
    <source>
        <dbReference type="ARBA" id="ARBA00023085"/>
    </source>
</evidence>
<dbReference type="InParanoid" id="A0A0C3H9Z3"/>
<reference evidence="13 14" key="1">
    <citation type="submission" date="2014-04" db="EMBL/GenBank/DDBJ databases">
        <authorList>
            <consortium name="DOE Joint Genome Institute"/>
            <person name="Kuo A."/>
            <person name="Martino E."/>
            <person name="Perotto S."/>
            <person name="Kohler A."/>
            <person name="Nagy L.G."/>
            <person name="Floudas D."/>
            <person name="Copeland A."/>
            <person name="Barry K.W."/>
            <person name="Cichocki N."/>
            <person name="Veneault-Fourrey C."/>
            <person name="LaButti K."/>
            <person name="Lindquist E.A."/>
            <person name="Lipzen A."/>
            <person name="Lundell T."/>
            <person name="Morin E."/>
            <person name="Murat C."/>
            <person name="Sun H."/>
            <person name="Tunlid A."/>
            <person name="Henrissat B."/>
            <person name="Grigoriev I.V."/>
            <person name="Hibbett D.S."/>
            <person name="Martin F."/>
            <person name="Nordberg H.P."/>
            <person name="Cantor M.N."/>
            <person name="Hua S.X."/>
        </authorList>
    </citation>
    <scope>NUCLEOTIDE SEQUENCE [LARGE SCALE GENOMIC DNA]</scope>
    <source>
        <strain evidence="13 14">Zn</strain>
    </source>
</reference>
<accession>A0A0C3H9Z3</accession>
<dbReference type="InterPro" id="IPR012334">
    <property type="entry name" value="Pectin_lyas_fold"/>
</dbReference>
<evidence type="ECO:0000313" key="13">
    <source>
        <dbReference type="EMBL" id="KIN00065.1"/>
    </source>
</evidence>
<evidence type="ECO:0000256" key="2">
    <source>
        <dbReference type="ARBA" id="ARBA00005184"/>
    </source>
</evidence>
<reference evidence="14" key="2">
    <citation type="submission" date="2015-01" db="EMBL/GenBank/DDBJ databases">
        <title>Evolutionary Origins and Diversification of the Mycorrhizal Mutualists.</title>
        <authorList>
            <consortium name="DOE Joint Genome Institute"/>
            <consortium name="Mycorrhizal Genomics Consortium"/>
            <person name="Kohler A."/>
            <person name="Kuo A."/>
            <person name="Nagy L.G."/>
            <person name="Floudas D."/>
            <person name="Copeland A."/>
            <person name="Barry K.W."/>
            <person name="Cichocki N."/>
            <person name="Veneault-Fourrey C."/>
            <person name="LaButti K."/>
            <person name="Lindquist E.A."/>
            <person name="Lipzen A."/>
            <person name="Lundell T."/>
            <person name="Morin E."/>
            <person name="Murat C."/>
            <person name="Riley R."/>
            <person name="Ohm R."/>
            <person name="Sun H."/>
            <person name="Tunlid A."/>
            <person name="Henrissat B."/>
            <person name="Grigoriev I.V."/>
            <person name="Hibbett D.S."/>
            <person name="Martin F."/>
        </authorList>
    </citation>
    <scope>NUCLEOTIDE SEQUENCE [LARGE SCALE GENOMIC DNA]</scope>
    <source>
        <strain evidence="14">Zn</strain>
    </source>
</reference>
<protein>
    <recommendedName>
        <fullName evidence="4 11">Pectinesterase</fullName>
        <ecNumber evidence="4 11">3.1.1.11</ecNumber>
    </recommendedName>
</protein>
<dbReference type="Gene3D" id="2.160.20.10">
    <property type="entry name" value="Single-stranded right-handed beta-helix, Pectin lyase-like"/>
    <property type="match status" value="1"/>
</dbReference>
<gene>
    <name evidence="13" type="ORF">OIDMADRAFT_42920</name>
</gene>
<organism evidence="13 14">
    <name type="scientific">Oidiodendron maius (strain Zn)</name>
    <dbReference type="NCBI Taxonomy" id="913774"/>
    <lineage>
        <taxon>Eukaryota</taxon>
        <taxon>Fungi</taxon>
        <taxon>Dikarya</taxon>
        <taxon>Ascomycota</taxon>
        <taxon>Pezizomycotina</taxon>
        <taxon>Leotiomycetes</taxon>
        <taxon>Leotiomycetes incertae sedis</taxon>
        <taxon>Myxotrichaceae</taxon>
        <taxon>Oidiodendron</taxon>
    </lineage>
</organism>
<dbReference type="GO" id="GO:0005576">
    <property type="term" value="C:extracellular region"/>
    <property type="evidence" value="ECO:0007669"/>
    <property type="project" value="UniProtKB-SubCell"/>
</dbReference>
<dbReference type="InterPro" id="IPR011050">
    <property type="entry name" value="Pectin_lyase_fold/virulence"/>
</dbReference>
<evidence type="ECO:0000256" key="9">
    <source>
        <dbReference type="ARBA" id="ARBA00047928"/>
    </source>
</evidence>
<feature type="signal peptide" evidence="11">
    <location>
        <begin position="1"/>
        <end position="18"/>
    </location>
</feature>
<dbReference type="STRING" id="913774.A0A0C3H9Z3"/>
<evidence type="ECO:0000256" key="6">
    <source>
        <dbReference type="ARBA" id="ARBA00022729"/>
    </source>
</evidence>
<dbReference type="EMBL" id="KN832878">
    <property type="protein sequence ID" value="KIN00065.1"/>
    <property type="molecule type" value="Genomic_DNA"/>
</dbReference>
<keyword evidence="5 11" id="KW-0964">Secreted</keyword>
<feature type="domain" description="Pectinesterase catalytic" evidence="12">
    <location>
        <begin position="36"/>
        <end position="293"/>
    </location>
</feature>
<dbReference type="AlphaFoldDB" id="A0A0C3H9Z3"/>
<proteinExistence type="inferred from homology"/>
<dbReference type="GO" id="GO:0045490">
    <property type="term" value="P:pectin catabolic process"/>
    <property type="evidence" value="ECO:0007669"/>
    <property type="project" value="UniProtKB-UniRule"/>
</dbReference>
<evidence type="ECO:0000256" key="5">
    <source>
        <dbReference type="ARBA" id="ARBA00022525"/>
    </source>
</evidence>
<sequence>MKLLSVWPVACAVCGVSCTSRTSPPNGCLTIRASGAEYSSLSSAINTLGQGTSSSTACIFLYPGTYNEQVIINNYKGALTIYGYTSDISSYASNQVTITHSESAAAAGSDEASSTLDVRVDNFRMYNVNVANSYGKGSQAIALTSNGNQQSFYGCGFYGYQDTLYAHSGYQYYKNCLIQGAVDYIFGDAPAWFEQCTIQSTDGGAITAMHRGTTSESTFYVINNSQVEAAPGYTTAGGVYLGRPWGIDARVIYQHCSISNIINSKGWTTMAAGATPTFMEYGNEGAGATTTARQYETRSTAAVSLSQIFSSGTYWIDSSY</sequence>
<dbReference type="InterPro" id="IPR000070">
    <property type="entry name" value="Pectinesterase_cat"/>
</dbReference>
<dbReference type="UniPathway" id="UPA00545">
    <property type="reaction ID" value="UER00823"/>
</dbReference>
<dbReference type="Pfam" id="PF01095">
    <property type="entry name" value="Pectinesterase"/>
    <property type="match status" value="1"/>
</dbReference>
<evidence type="ECO:0000259" key="12">
    <source>
        <dbReference type="Pfam" id="PF01095"/>
    </source>
</evidence>
<keyword evidence="8 11" id="KW-0063">Aspartyl esterase</keyword>
<dbReference type="SUPFAM" id="SSF51126">
    <property type="entry name" value="Pectin lyase-like"/>
    <property type="match status" value="1"/>
</dbReference>
<keyword evidence="7 11" id="KW-0378">Hydrolase</keyword>
<dbReference type="EC" id="3.1.1.11" evidence="4 11"/>
<comment type="catalytic activity">
    <reaction evidence="9 11">
        <text>[(1-&gt;4)-alpha-D-galacturonosyl methyl ester](n) + n H2O = [(1-&gt;4)-alpha-D-galacturonosyl](n) + n methanol + n H(+)</text>
        <dbReference type="Rhea" id="RHEA:22380"/>
        <dbReference type="Rhea" id="RHEA-COMP:14570"/>
        <dbReference type="Rhea" id="RHEA-COMP:14573"/>
        <dbReference type="ChEBI" id="CHEBI:15377"/>
        <dbReference type="ChEBI" id="CHEBI:15378"/>
        <dbReference type="ChEBI" id="CHEBI:17790"/>
        <dbReference type="ChEBI" id="CHEBI:140522"/>
        <dbReference type="ChEBI" id="CHEBI:140523"/>
        <dbReference type="EC" id="3.1.1.11"/>
    </reaction>
</comment>
<comment type="similarity">
    <text evidence="3">Belongs to the pectinesterase family.</text>
</comment>
<dbReference type="HOGENOM" id="CLU_012243_1_2_1"/>
<evidence type="ECO:0000256" key="11">
    <source>
        <dbReference type="RuleBase" id="RU000589"/>
    </source>
</evidence>
<dbReference type="GO" id="GO:0042545">
    <property type="term" value="P:cell wall modification"/>
    <property type="evidence" value="ECO:0007669"/>
    <property type="project" value="UniProtKB-UniRule"/>
</dbReference>
<dbReference type="GO" id="GO:0030599">
    <property type="term" value="F:pectinesterase activity"/>
    <property type="evidence" value="ECO:0007669"/>
    <property type="project" value="UniProtKB-UniRule"/>
</dbReference>